<feature type="compositionally biased region" description="Basic residues" evidence="1">
    <location>
        <begin position="84"/>
        <end position="102"/>
    </location>
</feature>
<gene>
    <name evidence="2" type="ORF">AVDCRST_MAG07-751</name>
</gene>
<feature type="non-terminal residue" evidence="2">
    <location>
        <position position="264"/>
    </location>
</feature>
<organism evidence="2">
    <name type="scientific">uncultured Frankineae bacterium</name>
    <dbReference type="NCBI Taxonomy" id="437475"/>
    <lineage>
        <taxon>Bacteria</taxon>
        <taxon>Bacillati</taxon>
        <taxon>Actinomycetota</taxon>
        <taxon>Actinomycetes</taxon>
        <taxon>Frankiales</taxon>
        <taxon>environmental samples</taxon>
    </lineage>
</organism>
<evidence type="ECO:0000313" key="2">
    <source>
        <dbReference type="EMBL" id="CAA9313476.1"/>
    </source>
</evidence>
<accession>A0A6J4KT49</accession>
<sequence>GGPRAGDRSHRSDGGLDTRAPAAPLGRRLPVHAGAAGPGLRGDVRLRQQPRAGQHRGALAERRDARHRGPGARPADRAVDRAGHPRRGAAGHRAHAAVRRPGAHPSRGGAEPRPGRPDHRHPGAAGGQLPVPGLPGGDRRPRPVRDRPGPPEHHGRSGAGGPDRAGGGSRHGDVPCGGAAQDRAAAVGAGHGGGRAHRPGHQRRQRDPRDLHQRRRAGRRHRRRPVDEPALDPARGRRADRSARAAHRPPRRDRRGPAAPAGTV</sequence>
<feature type="compositionally biased region" description="Basic residues" evidence="1">
    <location>
        <begin position="194"/>
        <end position="204"/>
    </location>
</feature>
<feature type="compositionally biased region" description="Basic and acidic residues" evidence="1">
    <location>
        <begin position="74"/>
        <end position="83"/>
    </location>
</feature>
<dbReference type="AlphaFoldDB" id="A0A6J4KT49"/>
<feature type="region of interest" description="Disordered" evidence="1">
    <location>
        <begin position="1"/>
        <end position="264"/>
    </location>
</feature>
<feature type="non-terminal residue" evidence="2">
    <location>
        <position position="1"/>
    </location>
</feature>
<dbReference type="EMBL" id="CADCUB010000038">
    <property type="protein sequence ID" value="CAA9313476.1"/>
    <property type="molecule type" value="Genomic_DNA"/>
</dbReference>
<feature type="compositionally biased region" description="Basic and acidic residues" evidence="1">
    <location>
        <begin position="1"/>
        <end position="16"/>
    </location>
</feature>
<feature type="compositionally biased region" description="Basic and acidic residues" evidence="1">
    <location>
        <begin position="234"/>
        <end position="243"/>
    </location>
</feature>
<feature type="compositionally biased region" description="Basic and acidic residues" evidence="1">
    <location>
        <begin position="137"/>
        <end position="155"/>
    </location>
</feature>
<name>A0A6J4KT49_9ACTN</name>
<protein>
    <submittedName>
        <fullName evidence="2">Uncharacterized protein</fullName>
    </submittedName>
</protein>
<feature type="compositionally biased region" description="Basic residues" evidence="1">
    <location>
        <begin position="244"/>
        <end position="254"/>
    </location>
</feature>
<feature type="compositionally biased region" description="Basic residues" evidence="1">
    <location>
        <begin position="212"/>
        <end position="224"/>
    </location>
</feature>
<evidence type="ECO:0000256" key="1">
    <source>
        <dbReference type="SAM" id="MobiDB-lite"/>
    </source>
</evidence>
<reference evidence="2" key="1">
    <citation type="submission" date="2020-02" db="EMBL/GenBank/DDBJ databases">
        <authorList>
            <person name="Meier V. D."/>
        </authorList>
    </citation>
    <scope>NUCLEOTIDE SEQUENCE</scope>
    <source>
        <strain evidence="2">AVDCRST_MAG07</strain>
    </source>
</reference>
<proteinExistence type="predicted"/>
<feature type="compositionally biased region" description="Gly residues" evidence="1">
    <location>
        <begin position="157"/>
        <end position="169"/>
    </location>
</feature>
<feature type="compositionally biased region" description="Low complexity" evidence="1">
    <location>
        <begin position="177"/>
        <end position="188"/>
    </location>
</feature>